<dbReference type="Proteomes" id="UP001153954">
    <property type="component" value="Unassembled WGS sequence"/>
</dbReference>
<evidence type="ECO:0000313" key="1">
    <source>
        <dbReference type="EMBL" id="CAH2095918.1"/>
    </source>
</evidence>
<dbReference type="AlphaFoldDB" id="A0AAU9U9S0"/>
<keyword evidence="2" id="KW-1185">Reference proteome</keyword>
<comment type="caution">
    <text evidence="1">The sequence shown here is derived from an EMBL/GenBank/DDBJ whole genome shotgun (WGS) entry which is preliminary data.</text>
</comment>
<dbReference type="EMBL" id="CAKOGL010000016">
    <property type="protein sequence ID" value="CAH2095918.1"/>
    <property type="molecule type" value="Genomic_DNA"/>
</dbReference>
<evidence type="ECO:0000313" key="2">
    <source>
        <dbReference type="Proteomes" id="UP001153954"/>
    </source>
</evidence>
<gene>
    <name evidence="1" type="ORF">EEDITHA_LOCUS11315</name>
</gene>
<accession>A0AAU9U9S0</accession>
<proteinExistence type="predicted"/>
<name>A0AAU9U9S0_EUPED</name>
<organism evidence="1 2">
    <name type="scientific">Euphydryas editha</name>
    <name type="common">Edith's checkerspot</name>
    <dbReference type="NCBI Taxonomy" id="104508"/>
    <lineage>
        <taxon>Eukaryota</taxon>
        <taxon>Metazoa</taxon>
        <taxon>Ecdysozoa</taxon>
        <taxon>Arthropoda</taxon>
        <taxon>Hexapoda</taxon>
        <taxon>Insecta</taxon>
        <taxon>Pterygota</taxon>
        <taxon>Neoptera</taxon>
        <taxon>Endopterygota</taxon>
        <taxon>Lepidoptera</taxon>
        <taxon>Glossata</taxon>
        <taxon>Ditrysia</taxon>
        <taxon>Papilionoidea</taxon>
        <taxon>Nymphalidae</taxon>
        <taxon>Nymphalinae</taxon>
        <taxon>Euphydryas</taxon>
    </lineage>
</organism>
<reference evidence="1" key="1">
    <citation type="submission" date="2022-03" db="EMBL/GenBank/DDBJ databases">
        <authorList>
            <person name="Tunstrom K."/>
        </authorList>
    </citation>
    <scope>NUCLEOTIDE SEQUENCE</scope>
</reference>
<protein>
    <submittedName>
        <fullName evidence="1">Uncharacterized protein</fullName>
    </submittedName>
</protein>
<sequence>MLLGRKVLLTMQRGFALRDVKGFRTVSTIASIALAQFVPLDLKVIKAHHIKQTRLADHCTYLPSDITLEKHIPPDRLLHPAHRITFSPDSFHNGSQIHDFISFIISNSLEA</sequence>